<feature type="compositionally biased region" description="Basic residues" evidence="1">
    <location>
        <begin position="409"/>
        <end position="421"/>
    </location>
</feature>
<dbReference type="PANTHER" id="PTHR13237">
    <property type="entry name" value="SOMETHING ABOUT SILENCING PROTEIN 10-RELATED"/>
    <property type="match status" value="1"/>
</dbReference>
<dbReference type="Pfam" id="PF04000">
    <property type="entry name" value="Sas10_Utp3"/>
    <property type="match status" value="1"/>
</dbReference>
<feature type="compositionally biased region" description="Basic and acidic residues" evidence="1">
    <location>
        <begin position="394"/>
        <end position="408"/>
    </location>
</feature>
<keyword evidence="3" id="KW-1185">Reference proteome</keyword>
<organism evidence="2 3">
    <name type="scientific">Orbilia ellipsospora</name>
    <dbReference type="NCBI Taxonomy" id="2528407"/>
    <lineage>
        <taxon>Eukaryota</taxon>
        <taxon>Fungi</taxon>
        <taxon>Dikarya</taxon>
        <taxon>Ascomycota</taxon>
        <taxon>Pezizomycotina</taxon>
        <taxon>Orbiliomycetes</taxon>
        <taxon>Orbiliales</taxon>
        <taxon>Orbiliaceae</taxon>
        <taxon>Orbilia</taxon>
    </lineage>
</organism>
<feature type="compositionally biased region" description="Basic and acidic residues" evidence="1">
    <location>
        <begin position="267"/>
        <end position="276"/>
    </location>
</feature>
<dbReference type="PANTHER" id="PTHR13237:SF9">
    <property type="entry name" value="NEUROGUIDIN"/>
    <property type="match status" value="1"/>
</dbReference>
<evidence type="ECO:0000256" key="1">
    <source>
        <dbReference type="SAM" id="MobiDB-lite"/>
    </source>
</evidence>
<gene>
    <name evidence="2" type="ORF">TWF694_004701</name>
</gene>
<dbReference type="GO" id="GO:0032040">
    <property type="term" value="C:small-subunit processome"/>
    <property type="evidence" value="ECO:0007669"/>
    <property type="project" value="TreeGrafter"/>
</dbReference>
<reference evidence="2 3" key="1">
    <citation type="submission" date="2019-10" db="EMBL/GenBank/DDBJ databases">
        <authorList>
            <person name="Palmer J.M."/>
        </authorList>
    </citation>
    <scope>NUCLEOTIDE SEQUENCE [LARGE SCALE GENOMIC DNA]</scope>
    <source>
        <strain evidence="2 3">TWF694</strain>
    </source>
</reference>
<proteinExistence type="predicted"/>
<protein>
    <submittedName>
        <fullName evidence="2">Uncharacterized protein</fullName>
    </submittedName>
</protein>
<dbReference type="InterPro" id="IPR007146">
    <property type="entry name" value="Sas10/Utp3/C1D"/>
</dbReference>
<dbReference type="Proteomes" id="UP001365542">
    <property type="component" value="Unassembled WGS sequence"/>
</dbReference>
<name>A0AAV9WVV4_9PEZI</name>
<feature type="compositionally biased region" description="Basic and acidic residues" evidence="1">
    <location>
        <begin position="313"/>
        <end position="327"/>
    </location>
</feature>
<sequence>MTVASPHPSLQSLLSTLTTSLTSTATSLPSPPSQSITSSGISLLDLKNDVFLSYLHHLSFLLLFRIRNGTLSASSSGTAGVNGENGGDIDGIGEEVVKTLAGLRLWLEKGVKPCENKLKYQVEKVLKAASEWEREQARKLKEAESEDEESAADSNEEGSDDEEEDGDDDDDDDDEEITSESEVDEDETLPKSLHYDSDDLLPKHKQSTAITMKNALSYRPNPSLLAKPSSAALPSKDNAGDKTGIYRPPKLNPVSMPEPTPTTSNDPDARHGNTREKKQKARVIDDYVAMSSSAPIAEPSIGSNVGRLGRTKTTREREEERERREYEESNFVRLPGLTKKEKREKSRREGGRREWGGEDWGGIERGMGLDRIDKLTRKKGGNGGVLERSRKRGHEGDGGDVRIGERFEKRRKMVDKQRRRK</sequence>
<feature type="region of interest" description="Disordered" evidence="1">
    <location>
        <begin position="374"/>
        <end position="421"/>
    </location>
</feature>
<feature type="compositionally biased region" description="Basic and acidic residues" evidence="1">
    <location>
        <begin position="338"/>
        <end position="356"/>
    </location>
</feature>
<feature type="region of interest" description="Disordered" evidence="1">
    <location>
        <begin position="294"/>
        <end position="361"/>
    </location>
</feature>
<feature type="region of interest" description="Disordered" evidence="1">
    <location>
        <begin position="137"/>
        <end position="282"/>
    </location>
</feature>
<feature type="compositionally biased region" description="Acidic residues" evidence="1">
    <location>
        <begin position="144"/>
        <end position="187"/>
    </location>
</feature>
<evidence type="ECO:0000313" key="2">
    <source>
        <dbReference type="EMBL" id="KAK6527721.1"/>
    </source>
</evidence>
<dbReference type="GO" id="GO:0000462">
    <property type="term" value="P:maturation of SSU-rRNA from tricistronic rRNA transcript (SSU-rRNA, 5.8S rRNA, LSU-rRNA)"/>
    <property type="evidence" value="ECO:0007669"/>
    <property type="project" value="TreeGrafter"/>
</dbReference>
<dbReference type="EMBL" id="JAVHJO010000015">
    <property type="protein sequence ID" value="KAK6527721.1"/>
    <property type="molecule type" value="Genomic_DNA"/>
</dbReference>
<evidence type="ECO:0000313" key="3">
    <source>
        <dbReference type="Proteomes" id="UP001365542"/>
    </source>
</evidence>
<dbReference type="AlphaFoldDB" id="A0AAV9WVV4"/>
<feature type="compositionally biased region" description="Basic and acidic residues" evidence="1">
    <location>
        <begin position="193"/>
        <end position="202"/>
    </location>
</feature>
<accession>A0AAV9WVV4</accession>
<comment type="caution">
    <text evidence="2">The sequence shown here is derived from an EMBL/GenBank/DDBJ whole genome shotgun (WGS) entry which is preliminary data.</text>
</comment>